<dbReference type="PANTHER" id="PTHR33164">
    <property type="entry name" value="TRANSCRIPTIONAL REGULATOR, MARR FAMILY"/>
    <property type="match status" value="1"/>
</dbReference>
<dbReference type="InterPro" id="IPR036390">
    <property type="entry name" value="WH_DNA-bd_sf"/>
</dbReference>
<sequence>MNKAEAYRLLIADVYELAGASRRTSEDVARRAGQTVARWHVLSVLSEPATVAGAARRLGLSRQSVHRVCGDLLREGLLESQDNPDHQTSPLLRLTSAGGAILAELVRESDVERSQLLARVGISVNDLESTRTTVRALIIALDNQ</sequence>
<gene>
    <name evidence="2" type="ORF">DFJ75_0394</name>
</gene>
<organism evidence="2 3">
    <name type="scientific">Williamsia marianensis</name>
    <dbReference type="NCBI Taxonomy" id="85044"/>
    <lineage>
        <taxon>Bacteria</taxon>
        <taxon>Bacillati</taxon>
        <taxon>Actinomycetota</taxon>
        <taxon>Actinomycetes</taxon>
        <taxon>Mycobacteriales</taxon>
        <taxon>Nocardiaceae</taxon>
        <taxon>Williamsia</taxon>
    </lineage>
</organism>
<dbReference type="PANTHER" id="PTHR33164:SF43">
    <property type="entry name" value="HTH-TYPE TRANSCRIPTIONAL REPRESSOR YETL"/>
    <property type="match status" value="1"/>
</dbReference>
<dbReference type="Proteomes" id="UP000274762">
    <property type="component" value="Unassembled WGS sequence"/>
</dbReference>
<dbReference type="RefSeq" id="WP_062796620.1">
    <property type="nucleotide sequence ID" value="NZ_CBCRXS010000001.1"/>
</dbReference>
<dbReference type="GO" id="GO:0003677">
    <property type="term" value="F:DNA binding"/>
    <property type="evidence" value="ECO:0007669"/>
    <property type="project" value="UniProtKB-KW"/>
</dbReference>
<keyword evidence="2" id="KW-0238">DNA-binding</keyword>
<dbReference type="EMBL" id="RBKV01000001">
    <property type="protein sequence ID" value="RKR93610.1"/>
    <property type="molecule type" value="Genomic_DNA"/>
</dbReference>
<dbReference type="Pfam" id="PF12802">
    <property type="entry name" value="MarR_2"/>
    <property type="match status" value="1"/>
</dbReference>
<dbReference type="InterPro" id="IPR039422">
    <property type="entry name" value="MarR/SlyA-like"/>
</dbReference>
<dbReference type="InterPro" id="IPR000835">
    <property type="entry name" value="HTH_MarR-typ"/>
</dbReference>
<dbReference type="GO" id="GO:0003700">
    <property type="term" value="F:DNA-binding transcription factor activity"/>
    <property type="evidence" value="ECO:0007669"/>
    <property type="project" value="InterPro"/>
</dbReference>
<comment type="caution">
    <text evidence="2">The sequence shown here is derived from an EMBL/GenBank/DDBJ whole genome shotgun (WGS) entry which is preliminary data.</text>
</comment>
<dbReference type="Gene3D" id="1.10.10.10">
    <property type="entry name" value="Winged helix-like DNA-binding domain superfamily/Winged helix DNA-binding domain"/>
    <property type="match status" value="1"/>
</dbReference>
<name>A0A495JXD3_WILMA</name>
<reference evidence="2 3" key="1">
    <citation type="submission" date="2018-10" db="EMBL/GenBank/DDBJ databases">
        <title>Sequencing the genomes of 1000 actinobacteria strains.</title>
        <authorList>
            <person name="Klenk H.-P."/>
        </authorList>
    </citation>
    <scope>NUCLEOTIDE SEQUENCE [LARGE SCALE GENOMIC DNA]</scope>
    <source>
        <strain evidence="2 3">DSM 44343</strain>
    </source>
</reference>
<dbReference type="SUPFAM" id="SSF46785">
    <property type="entry name" value="Winged helix' DNA-binding domain"/>
    <property type="match status" value="1"/>
</dbReference>
<protein>
    <submittedName>
        <fullName evidence="2">DNA-binding MarR family transcriptional regulator</fullName>
    </submittedName>
</protein>
<evidence type="ECO:0000313" key="3">
    <source>
        <dbReference type="Proteomes" id="UP000274762"/>
    </source>
</evidence>
<dbReference type="AlphaFoldDB" id="A0A495JXD3"/>
<proteinExistence type="predicted"/>
<evidence type="ECO:0000313" key="2">
    <source>
        <dbReference type="EMBL" id="RKR93610.1"/>
    </source>
</evidence>
<dbReference type="InterPro" id="IPR036388">
    <property type="entry name" value="WH-like_DNA-bd_sf"/>
</dbReference>
<dbReference type="SMART" id="SM00347">
    <property type="entry name" value="HTH_MARR"/>
    <property type="match status" value="1"/>
</dbReference>
<accession>A0A495JXD3</accession>
<dbReference type="GO" id="GO:0006950">
    <property type="term" value="P:response to stress"/>
    <property type="evidence" value="ECO:0007669"/>
    <property type="project" value="TreeGrafter"/>
</dbReference>
<feature type="domain" description="HTH marR-type" evidence="1">
    <location>
        <begin position="27"/>
        <end position="125"/>
    </location>
</feature>
<evidence type="ECO:0000259" key="1">
    <source>
        <dbReference type="SMART" id="SM00347"/>
    </source>
</evidence>